<dbReference type="PANTHER" id="PTHR30024">
    <property type="entry name" value="ALIPHATIC SULFONATES-BINDING PROTEIN-RELATED"/>
    <property type="match status" value="1"/>
</dbReference>
<gene>
    <name evidence="4" type="ORF">LF65_03296</name>
</gene>
<dbReference type="PROSITE" id="PS51257">
    <property type="entry name" value="PROKAR_LIPOPROTEIN"/>
    <property type="match status" value="1"/>
</dbReference>
<dbReference type="AlphaFoldDB" id="A0A0B5QCC0"/>
<evidence type="ECO:0000313" key="4">
    <source>
        <dbReference type="EMBL" id="AJG99859.1"/>
    </source>
</evidence>
<dbReference type="Gene3D" id="3.40.190.10">
    <property type="entry name" value="Periplasmic binding protein-like II"/>
    <property type="match status" value="2"/>
</dbReference>
<evidence type="ECO:0000256" key="2">
    <source>
        <dbReference type="SAM" id="SignalP"/>
    </source>
</evidence>
<dbReference type="EMBL" id="CP010086">
    <property type="protein sequence ID" value="AJG99859.1"/>
    <property type="molecule type" value="Genomic_DNA"/>
</dbReference>
<evidence type="ECO:0000313" key="5">
    <source>
        <dbReference type="Proteomes" id="UP000031866"/>
    </source>
</evidence>
<organism evidence="4 5">
    <name type="scientific">Clostridium beijerinckii</name>
    <name type="common">Clostridium MP</name>
    <dbReference type="NCBI Taxonomy" id="1520"/>
    <lineage>
        <taxon>Bacteria</taxon>
        <taxon>Bacillati</taxon>
        <taxon>Bacillota</taxon>
        <taxon>Clostridia</taxon>
        <taxon>Eubacteriales</taxon>
        <taxon>Clostridiaceae</taxon>
        <taxon>Clostridium</taxon>
    </lineage>
</organism>
<dbReference type="SMART" id="SM00062">
    <property type="entry name" value="PBPb"/>
    <property type="match status" value="1"/>
</dbReference>
<comment type="similarity">
    <text evidence="1">Belongs to the bacterial solute-binding protein SsuA/TauA family.</text>
</comment>
<protein>
    <recommendedName>
        <fullName evidence="3">Solute-binding protein family 3/N-terminal domain-containing protein</fullName>
    </recommendedName>
</protein>
<feature type="signal peptide" evidence="2">
    <location>
        <begin position="1"/>
        <end position="20"/>
    </location>
</feature>
<dbReference type="Proteomes" id="UP000031866">
    <property type="component" value="Chromosome"/>
</dbReference>
<dbReference type="Pfam" id="PF09084">
    <property type="entry name" value="NMT1"/>
    <property type="match status" value="1"/>
</dbReference>
<evidence type="ECO:0000256" key="1">
    <source>
        <dbReference type="ARBA" id="ARBA00010742"/>
    </source>
</evidence>
<dbReference type="InterPro" id="IPR001638">
    <property type="entry name" value="Solute-binding_3/MltF_N"/>
</dbReference>
<dbReference type="KEGG" id="cbei:LF65_03296"/>
<sequence>MKRKLFMVVSVALTVMMAMTGCSLQNNTAKTNNSSNESAKKVVNIAYGGTSGHMPHLAEIAKQNKYFEEELSKIGYEPNYLSFSGAGPEVNEAIVSNKVDIAFYGDLPAVVLKSKGVGISLVGINNSNTNMNLIVPKDSPITSVKDIKGKKIIVLKGTVTQNYFQHLIDANNMKINEIEVVNAAKDANSAFLSGSVDGYVATDIISEKLVQDNSAKVIDSTINNPQWSSQATVISRDEFAENNPEAPVAVLKALIRAKDYAKENNEEAYKMLDSGFGESSTKRIYDIDGGKFDFFSVDATDYSINKLKDLNNFLIDQKLISTSVDINKFINKSYYEKAVKELES</sequence>
<keyword evidence="2" id="KW-0732">Signal</keyword>
<accession>A0A0B5QCC0</accession>
<dbReference type="RefSeq" id="WP_052482861.1">
    <property type="nucleotide sequence ID" value="NZ_CP010086.2"/>
</dbReference>
<evidence type="ECO:0000259" key="3">
    <source>
        <dbReference type="SMART" id="SM00062"/>
    </source>
</evidence>
<feature type="domain" description="Solute-binding protein family 3/N-terminal" evidence="3">
    <location>
        <begin position="42"/>
        <end position="288"/>
    </location>
</feature>
<dbReference type="SUPFAM" id="SSF53850">
    <property type="entry name" value="Periplasmic binding protein-like II"/>
    <property type="match status" value="1"/>
</dbReference>
<feature type="chain" id="PRO_5039439811" description="Solute-binding protein family 3/N-terminal domain-containing protein" evidence="2">
    <location>
        <begin position="21"/>
        <end position="344"/>
    </location>
</feature>
<dbReference type="InterPro" id="IPR015168">
    <property type="entry name" value="SsuA/THI5"/>
</dbReference>
<reference evidence="5" key="1">
    <citation type="submission" date="2014-12" db="EMBL/GenBank/DDBJ databases">
        <title>Genome sequence of Clostridium beijerinckii strain 59B.</title>
        <authorList>
            <person name="Little G.T."/>
            <person name="Minton N.P."/>
        </authorList>
    </citation>
    <scope>NUCLEOTIDE SEQUENCE [LARGE SCALE GENOMIC DNA]</scope>
    <source>
        <strain evidence="5">59B</strain>
    </source>
</reference>
<proteinExistence type="inferred from homology"/>
<name>A0A0B5QCC0_CLOBE</name>
<dbReference type="STRING" id="1520.LF65_03296"/>